<evidence type="ECO:0000256" key="4">
    <source>
        <dbReference type="ARBA" id="ARBA00022722"/>
    </source>
</evidence>
<evidence type="ECO:0000256" key="5">
    <source>
        <dbReference type="ARBA" id="ARBA00022759"/>
    </source>
</evidence>
<dbReference type="GO" id="GO:0003964">
    <property type="term" value="F:RNA-directed DNA polymerase activity"/>
    <property type="evidence" value="ECO:0007669"/>
    <property type="project" value="UniProtKB-KW"/>
</dbReference>
<dbReference type="Gene3D" id="1.10.340.70">
    <property type="match status" value="1"/>
</dbReference>
<dbReference type="InterPro" id="IPR043128">
    <property type="entry name" value="Rev_trsase/Diguanyl_cyclase"/>
</dbReference>
<dbReference type="GeneID" id="105179165"/>
<dbReference type="GO" id="GO:0016787">
    <property type="term" value="F:hydrolase activity"/>
    <property type="evidence" value="ECO:0007669"/>
    <property type="project" value="UniProtKB-KW"/>
</dbReference>
<dbReference type="Pfam" id="PF17917">
    <property type="entry name" value="RT_RNaseH"/>
    <property type="match status" value="1"/>
</dbReference>
<dbReference type="CDD" id="cd09274">
    <property type="entry name" value="RNase_HI_RT_Ty3"/>
    <property type="match status" value="1"/>
</dbReference>
<keyword evidence="4" id="KW-0540">Nuclease</keyword>
<dbReference type="Pfam" id="PF17921">
    <property type="entry name" value="Integrase_H2C2"/>
    <property type="match status" value="1"/>
</dbReference>
<dbReference type="InParanoid" id="A0A6I9UKS2"/>
<keyword evidence="5" id="KW-0255">Endonuclease</keyword>
<organism evidence="10 11">
    <name type="scientific">Sesamum indicum</name>
    <name type="common">Oriental sesame</name>
    <name type="synonym">Sesamum orientale</name>
    <dbReference type="NCBI Taxonomy" id="4182"/>
    <lineage>
        <taxon>Eukaryota</taxon>
        <taxon>Viridiplantae</taxon>
        <taxon>Streptophyta</taxon>
        <taxon>Embryophyta</taxon>
        <taxon>Tracheophyta</taxon>
        <taxon>Spermatophyta</taxon>
        <taxon>Magnoliopsida</taxon>
        <taxon>eudicotyledons</taxon>
        <taxon>Gunneridae</taxon>
        <taxon>Pentapetalae</taxon>
        <taxon>asterids</taxon>
        <taxon>lamiids</taxon>
        <taxon>Lamiales</taxon>
        <taxon>Pedaliaceae</taxon>
        <taxon>Sesamum</taxon>
    </lineage>
</organism>
<dbReference type="Gene3D" id="3.30.420.10">
    <property type="entry name" value="Ribonuclease H-like superfamily/Ribonuclease H"/>
    <property type="match status" value="1"/>
</dbReference>
<evidence type="ECO:0000313" key="11">
    <source>
        <dbReference type="RefSeq" id="XP_011101065.1"/>
    </source>
</evidence>
<dbReference type="Gene3D" id="2.40.70.10">
    <property type="entry name" value="Acid Proteases"/>
    <property type="match status" value="1"/>
</dbReference>
<dbReference type="Gene3D" id="3.30.70.270">
    <property type="match status" value="1"/>
</dbReference>
<dbReference type="InterPro" id="IPR041373">
    <property type="entry name" value="RT_RNaseH"/>
</dbReference>
<evidence type="ECO:0000256" key="6">
    <source>
        <dbReference type="ARBA" id="ARBA00022801"/>
    </source>
</evidence>
<dbReference type="InterPro" id="IPR012337">
    <property type="entry name" value="RNaseH-like_sf"/>
</dbReference>
<dbReference type="GO" id="GO:0004519">
    <property type="term" value="F:endonuclease activity"/>
    <property type="evidence" value="ECO:0007669"/>
    <property type="project" value="UniProtKB-KW"/>
</dbReference>
<dbReference type="Gene3D" id="3.10.10.10">
    <property type="entry name" value="HIV Type 1 Reverse Transcriptase, subunit A, domain 1"/>
    <property type="match status" value="2"/>
</dbReference>
<dbReference type="Proteomes" id="UP000504604">
    <property type="component" value="Unplaced"/>
</dbReference>
<gene>
    <name evidence="11" type="primary">LOC105179165</name>
</gene>
<evidence type="ECO:0000256" key="3">
    <source>
        <dbReference type="ARBA" id="ARBA00022695"/>
    </source>
</evidence>
<dbReference type="Pfam" id="PF00665">
    <property type="entry name" value="rve"/>
    <property type="match status" value="1"/>
</dbReference>
<protein>
    <recommendedName>
        <fullName evidence="1">RNA-directed DNA polymerase</fullName>
        <ecNumber evidence="1">2.7.7.49</ecNumber>
    </recommendedName>
</protein>
<keyword evidence="10" id="KW-1185">Reference proteome</keyword>
<name>A0A6I9UKS2_SESIN</name>
<evidence type="ECO:0000256" key="7">
    <source>
        <dbReference type="ARBA" id="ARBA00022918"/>
    </source>
</evidence>
<dbReference type="CDD" id="cd00303">
    <property type="entry name" value="retropepsin_like"/>
    <property type="match status" value="1"/>
</dbReference>
<dbReference type="InterPro" id="IPR050951">
    <property type="entry name" value="Retrovirus_Pol_polyprotein"/>
</dbReference>
<dbReference type="PANTHER" id="PTHR37984">
    <property type="entry name" value="PROTEIN CBG26694"/>
    <property type="match status" value="1"/>
</dbReference>
<feature type="domain" description="Integrase catalytic" evidence="9">
    <location>
        <begin position="1146"/>
        <end position="1313"/>
    </location>
</feature>
<dbReference type="PANTHER" id="PTHR37984:SF5">
    <property type="entry name" value="PROTEIN NYNRIN-LIKE"/>
    <property type="match status" value="1"/>
</dbReference>
<proteinExistence type="predicted"/>
<evidence type="ECO:0000256" key="2">
    <source>
        <dbReference type="ARBA" id="ARBA00022679"/>
    </source>
</evidence>
<dbReference type="GO" id="GO:0015074">
    <property type="term" value="P:DNA integration"/>
    <property type="evidence" value="ECO:0007669"/>
    <property type="project" value="InterPro"/>
</dbReference>
<keyword evidence="7" id="KW-0695">RNA-directed DNA polymerase</keyword>
<dbReference type="FunFam" id="3.30.70.270:FF:000020">
    <property type="entry name" value="Transposon Tf2-6 polyprotein-like Protein"/>
    <property type="match status" value="1"/>
</dbReference>
<dbReference type="InterPro" id="IPR036397">
    <property type="entry name" value="RNaseH_sf"/>
</dbReference>
<keyword evidence="6" id="KW-0378">Hydrolase</keyword>
<dbReference type="GO" id="GO:0003676">
    <property type="term" value="F:nucleic acid binding"/>
    <property type="evidence" value="ECO:0007669"/>
    <property type="project" value="InterPro"/>
</dbReference>
<evidence type="ECO:0000259" key="9">
    <source>
        <dbReference type="PROSITE" id="PS50994"/>
    </source>
</evidence>
<dbReference type="RefSeq" id="XP_011101065.1">
    <property type="nucleotide sequence ID" value="XM_011102763.1"/>
</dbReference>
<dbReference type="FunFam" id="3.10.20.370:FF:000001">
    <property type="entry name" value="Retrovirus-related Pol polyprotein from transposon 17.6-like protein"/>
    <property type="match status" value="1"/>
</dbReference>
<dbReference type="InterPro" id="IPR001584">
    <property type="entry name" value="Integrase_cat-core"/>
</dbReference>
<dbReference type="InterPro" id="IPR043502">
    <property type="entry name" value="DNA/RNA_pol_sf"/>
</dbReference>
<sequence>MSRSSRTGELEFDPEIEKTTRRLRKETKRHKEEASTSSKPAADSELDVSTSNDSKDEVMAQNPERTIKEMTSLDLNQQPLCIEYPNLDVDFELKSGLIHLLPIFRGLAGEDPHKHLKEFHVVCSGMRPQGVTEEQVKLRAFPFSLGDKAKDWLYSLPSGSIVSWNELKKLFLENYFPASRTTNIRKEISGIRQFSGESFYEYWGRFKQLVESCPHHQIPDHLLIQYFYEGLSEANRSLVDAASGGALYDKTPTEARKLITTMAANNQQFGNRNDNPPQRVNEVSTSLDERLDKLTSLVEKFIGGSIQQAKTCGICTSSGHYTDACPTLHEESTEHADAVGRFSQQQQRRYDPFSNTYNPGWRDHPNLSGKELQSEISIKHGDAQQGTTEEELEKSKQISNDIPTALVTKPPFPERFAKGKKEGEEREIFETFRKVEVNIPLLDAIKQIPRYAKFLKELCTNKGKLKGNERVSMGENVSAILQQKLPPKCKDPGMFSIPCKIGLIGIKRAMCDLGASINVMPLTIFKSLNVGPLKETGVVIQLADRSIVYPEGVLEDVLVEVNELVFPADFFVIDMREDNSPNSTSILLGRPFLKTARTKIDVHNGTLTMEFDGEIIKFNIYESMRYPSDVPTAFFLDALHPVVQELTNYDNEDHANASKKKAVGTSLGLPKHLKYAFLGENDTLPVIISSKLSSLEEEKLIRVLREFREAIGWTIADIKGLSPSTCMHRILLEEGAKPSREAQRRLNPPMMEVVKKEILKLLDAGFHQIPVAPADQDKTTFTCPFGTFAYRRMPFGIEVDPAKIDVIKSLPYPASVREIRSFLGHAGFYRRFIKDFSKITQPLCKLLQKDETFVFDEACKLAFDKLKDSLTSAPIIQPPNWKLPFEVMCDASNHAIGAVLGQRVGKDPHVIYYASRMLDNTQSNYTTTEKELLAVVFALEKFRSYLLGTKVIVYSDHAALRYLLSKKDAKPRLIRWILLLQEFDLTIKDKKGAENLVADHLSRLIIDGHSPPLKDEFPDEQLLATQGIIPWYADLVNFLATNALPNDLSRAKREKIRSDAKYYVWDDPYLWKYCSDQIIRRCVPESEVTSILEFCHSHACGGHFGPKRTALKVLECGLFWPNLFKDSYRFCKSCKNCQMTGNLGPRDQMPLTSILVCEIFDVWGIDFMGPFPSSFGKSYIILGVDYVSKWIEAKATRTDDAKTVIDFVKTNIFSRYGMPRAIISDRGTHFCNKMVSALFKKYNVTHRVSTAYHPQTNGQAEVSNREIKSILEKTVNPNRKDWSVRLDDALWAYRTAYKTPIGMSPYRLVFGKPCHLPVELEHRAFWAIKQLNMTMDETGCQRKLQLQELEEIRNDAYENSKIYKDKTKIFHDQAISRKVFVIGQKVLLFHSKLKLFPGKLRSRWIGPFVVTHIFPHGAVEIKSPTTQKVFTVNGHRLKPFYEGFQSTLVDKIQLMEPTIT</sequence>
<dbReference type="OrthoDB" id="1665642at2759"/>
<reference evidence="11" key="1">
    <citation type="submission" date="2025-08" db="UniProtKB">
        <authorList>
            <consortium name="RefSeq"/>
        </authorList>
    </citation>
    <scope>IDENTIFICATION</scope>
</reference>
<dbReference type="InterPro" id="IPR041588">
    <property type="entry name" value="Integrase_H2C2"/>
</dbReference>
<dbReference type="SUPFAM" id="SSF53098">
    <property type="entry name" value="Ribonuclease H-like"/>
    <property type="match status" value="1"/>
</dbReference>
<dbReference type="PROSITE" id="PS50994">
    <property type="entry name" value="INTEGRASE"/>
    <property type="match status" value="1"/>
</dbReference>
<feature type="region of interest" description="Disordered" evidence="8">
    <location>
        <begin position="1"/>
        <end position="60"/>
    </location>
</feature>
<evidence type="ECO:0000256" key="1">
    <source>
        <dbReference type="ARBA" id="ARBA00012493"/>
    </source>
</evidence>
<keyword evidence="3" id="KW-0548">Nucleotidyltransferase</keyword>
<evidence type="ECO:0000313" key="10">
    <source>
        <dbReference type="Proteomes" id="UP000504604"/>
    </source>
</evidence>
<evidence type="ECO:0000256" key="8">
    <source>
        <dbReference type="SAM" id="MobiDB-lite"/>
    </source>
</evidence>
<dbReference type="InterPro" id="IPR021109">
    <property type="entry name" value="Peptidase_aspartic_dom_sf"/>
</dbReference>
<dbReference type="KEGG" id="sind:105179165"/>
<accession>A0A6I9UKS2</accession>
<dbReference type="InterPro" id="IPR005162">
    <property type="entry name" value="Retrotrans_gag_dom"/>
</dbReference>
<dbReference type="Pfam" id="PF03732">
    <property type="entry name" value="Retrotrans_gag"/>
    <property type="match status" value="1"/>
</dbReference>
<dbReference type="EC" id="2.7.7.49" evidence="1"/>
<keyword evidence="2" id="KW-0808">Transferase</keyword>
<dbReference type="SUPFAM" id="SSF56672">
    <property type="entry name" value="DNA/RNA polymerases"/>
    <property type="match status" value="1"/>
</dbReference>